<dbReference type="Proteomes" id="UP000292919">
    <property type="component" value="Unassembled WGS sequence"/>
</dbReference>
<feature type="region of interest" description="Disordered" evidence="3">
    <location>
        <begin position="237"/>
        <end position="373"/>
    </location>
</feature>
<comment type="caution">
    <text evidence="6">The sequence shown here is derived from an EMBL/GenBank/DDBJ whole genome shotgun (WGS) entry which is preliminary data.</text>
</comment>
<evidence type="ECO:0000256" key="4">
    <source>
        <dbReference type="SAM" id="SignalP"/>
    </source>
</evidence>
<keyword evidence="7" id="KW-1185">Reference proteome</keyword>
<dbReference type="Gene3D" id="3.20.20.370">
    <property type="entry name" value="Glycoside hydrolase/deacetylase"/>
    <property type="match status" value="1"/>
</dbReference>
<dbReference type="GO" id="GO:0016810">
    <property type="term" value="F:hydrolase activity, acting on carbon-nitrogen (but not peptide) bonds"/>
    <property type="evidence" value="ECO:0007669"/>
    <property type="project" value="InterPro"/>
</dbReference>
<sequence length="373" mass="39871">MQALLKYIGIAACCSLLALTAQAAPARVVDGAVIMRQPMRENLCAITFDDGPSVNTPQLLDMLAEYGIPATFFLLGSQAERHPDTVRRILAEGHEVGNHSYSHPNLRLASPERKAEEIRRTDAVLRSLGAAPVFLRPPYGAFDAYTEKVAGELGLSILLWSLDSRDWQRLPANYATLRSTLGTVYQPGTLRGIFLFHDTHKRTVDDLPRIIRDLRAGGCQRFVTVSDYLEGLLDPEPGMLMTRRTPRPLPPAEAEMPAAAHEVHGVRQAEELPPASYPAGSTPVPLARSSRPWLQDTSAAASQAAAQGQAAAQSPADAQSPTEGRPDATHAGPEGSSAPAATPQETLHPHPTTSMPAASPGLPAAHGPARPVS</sequence>
<evidence type="ECO:0000256" key="2">
    <source>
        <dbReference type="ARBA" id="ARBA00022801"/>
    </source>
</evidence>
<feature type="compositionally biased region" description="Basic and acidic residues" evidence="3">
    <location>
        <begin position="261"/>
        <end position="270"/>
    </location>
</feature>
<evidence type="ECO:0000259" key="5">
    <source>
        <dbReference type="PROSITE" id="PS51677"/>
    </source>
</evidence>
<feature type="domain" description="NodB homology" evidence="5">
    <location>
        <begin position="42"/>
        <end position="223"/>
    </location>
</feature>
<evidence type="ECO:0000313" key="6">
    <source>
        <dbReference type="EMBL" id="TBH81636.1"/>
    </source>
</evidence>
<dbReference type="RefSeq" id="WP_118230281.1">
    <property type="nucleotide sequence ID" value="NZ_DBFBQU010000282.1"/>
</dbReference>
<feature type="compositionally biased region" description="Low complexity" evidence="3">
    <location>
        <begin position="298"/>
        <end position="320"/>
    </location>
</feature>
<accession>A0A6H3FBE3</accession>
<dbReference type="GO" id="GO:0005975">
    <property type="term" value="P:carbohydrate metabolic process"/>
    <property type="evidence" value="ECO:0007669"/>
    <property type="project" value="InterPro"/>
</dbReference>
<feature type="chain" id="PRO_5026140575" evidence="4">
    <location>
        <begin position="24"/>
        <end position="373"/>
    </location>
</feature>
<dbReference type="InterPro" id="IPR011330">
    <property type="entry name" value="Glyco_hydro/deAcase_b/a-brl"/>
</dbReference>
<dbReference type="SUPFAM" id="SSF88713">
    <property type="entry name" value="Glycoside hydrolase/deacetylase"/>
    <property type="match status" value="1"/>
</dbReference>
<dbReference type="CDD" id="cd10917">
    <property type="entry name" value="CE4_NodB_like_6s_7s"/>
    <property type="match status" value="1"/>
</dbReference>
<protein>
    <submittedName>
        <fullName evidence="6">Polysaccharide deacetylase family protein</fullName>
    </submittedName>
</protein>
<organism evidence="6 7">
    <name type="scientific">Desulfovibrio legallii</name>
    <dbReference type="NCBI Taxonomy" id="571438"/>
    <lineage>
        <taxon>Bacteria</taxon>
        <taxon>Pseudomonadati</taxon>
        <taxon>Thermodesulfobacteriota</taxon>
        <taxon>Desulfovibrionia</taxon>
        <taxon>Desulfovibrionales</taxon>
        <taxon>Desulfovibrionaceae</taxon>
        <taxon>Desulfovibrio</taxon>
    </lineage>
</organism>
<keyword evidence="4" id="KW-0732">Signal</keyword>
<gene>
    <name evidence="6" type="ORF">EB812_02410</name>
</gene>
<name>A0A6H3FBE3_9BACT</name>
<dbReference type="GO" id="GO:0046872">
    <property type="term" value="F:metal ion binding"/>
    <property type="evidence" value="ECO:0007669"/>
    <property type="project" value="UniProtKB-KW"/>
</dbReference>
<reference evidence="6 7" key="1">
    <citation type="submission" date="2018-12" db="EMBL/GenBank/DDBJ databases">
        <title>First genome draft of Desulfovibrio legallis sp. nov.</title>
        <authorList>
            <person name="Ben Dhia O."/>
            <person name="Najjari A."/>
            <person name="Ferjani R."/>
            <person name="Fhoula I."/>
            <person name="Fardeau M.-L."/>
            <person name="Boudabbous A."/>
            <person name="Ouzari H.I."/>
        </authorList>
    </citation>
    <scope>NUCLEOTIDE SEQUENCE [LARGE SCALE GENOMIC DNA]</scope>
    <source>
        <strain evidence="6 7">H1T</strain>
    </source>
</reference>
<dbReference type="AlphaFoldDB" id="A0A6H3FBE3"/>
<dbReference type="Pfam" id="PF01522">
    <property type="entry name" value="Polysacc_deac_1"/>
    <property type="match status" value="1"/>
</dbReference>
<keyword evidence="1" id="KW-0479">Metal-binding</keyword>
<dbReference type="EMBL" id="SIXC01000002">
    <property type="protein sequence ID" value="TBH81636.1"/>
    <property type="molecule type" value="Genomic_DNA"/>
</dbReference>
<keyword evidence="2" id="KW-0378">Hydrolase</keyword>
<dbReference type="PANTHER" id="PTHR10587">
    <property type="entry name" value="GLYCOSYL TRANSFERASE-RELATED"/>
    <property type="match status" value="1"/>
</dbReference>
<evidence type="ECO:0000313" key="7">
    <source>
        <dbReference type="Proteomes" id="UP000292919"/>
    </source>
</evidence>
<feature type="signal peptide" evidence="4">
    <location>
        <begin position="1"/>
        <end position="23"/>
    </location>
</feature>
<proteinExistence type="predicted"/>
<dbReference type="InterPro" id="IPR050248">
    <property type="entry name" value="Polysacc_deacetylase_ArnD"/>
</dbReference>
<dbReference type="GO" id="GO:0016020">
    <property type="term" value="C:membrane"/>
    <property type="evidence" value="ECO:0007669"/>
    <property type="project" value="TreeGrafter"/>
</dbReference>
<evidence type="ECO:0000256" key="1">
    <source>
        <dbReference type="ARBA" id="ARBA00022723"/>
    </source>
</evidence>
<dbReference type="PROSITE" id="PS51677">
    <property type="entry name" value="NODB"/>
    <property type="match status" value="1"/>
</dbReference>
<dbReference type="InterPro" id="IPR002509">
    <property type="entry name" value="NODB_dom"/>
</dbReference>
<evidence type="ECO:0000256" key="3">
    <source>
        <dbReference type="SAM" id="MobiDB-lite"/>
    </source>
</evidence>
<dbReference type="PANTHER" id="PTHR10587:SF133">
    <property type="entry name" value="CHITIN DEACETYLASE 1-RELATED"/>
    <property type="match status" value="1"/>
</dbReference>